<name>A0A2P6C6K4_9FLAO</name>
<accession>A0A2P6C6K4</accession>
<evidence type="ECO:0000313" key="2">
    <source>
        <dbReference type="Proteomes" id="UP000247345"/>
    </source>
</evidence>
<reference evidence="1 2" key="1">
    <citation type="submission" date="2016-12" db="EMBL/GenBank/DDBJ databases">
        <title>Trade-off between light-utilization and light-protection in marine flavobacteria.</title>
        <authorList>
            <person name="Kumagai Y."/>
            <person name="Yoshizawa S."/>
            <person name="Kogure K."/>
            <person name="Iwasaki W."/>
        </authorList>
    </citation>
    <scope>NUCLEOTIDE SEQUENCE [LARGE SCALE GENOMIC DNA]</scope>
    <source>
        <strain evidence="1 2">KCTC 12100</strain>
    </source>
</reference>
<proteinExistence type="predicted"/>
<comment type="caution">
    <text evidence="1">The sequence shown here is derived from an EMBL/GenBank/DDBJ whole genome shotgun (WGS) entry which is preliminary data.</text>
</comment>
<dbReference type="EMBL" id="MSCK01000002">
    <property type="protein sequence ID" value="PQJ68545.1"/>
    <property type="molecule type" value="Genomic_DNA"/>
</dbReference>
<dbReference type="Proteomes" id="UP000247345">
    <property type="component" value="Unassembled WGS sequence"/>
</dbReference>
<keyword evidence="2" id="KW-1185">Reference proteome</keyword>
<organism evidence="1 2">
    <name type="scientific">Polaribacter butkevichii</name>
    <dbReference type="NCBI Taxonomy" id="218490"/>
    <lineage>
        <taxon>Bacteria</taxon>
        <taxon>Pseudomonadati</taxon>
        <taxon>Bacteroidota</taxon>
        <taxon>Flavobacteriia</taxon>
        <taxon>Flavobacteriales</taxon>
        <taxon>Flavobacteriaceae</taxon>
    </lineage>
</organism>
<sequence length="289" mass="30951">MLGQFLLSLTNRASMPVFVWSFLFFTPLTSANEIEKAENNYKLVNYVTINNEAVKYTGFLQEFNNFWKNLSEGVATSSLIISSKEITKTTLTVKELATTTMAACGGTLPEDDFDYDTILNIDEFMGFLYSVPVVTEGFEVAGFVTDAGVDDVACAFLPYNVPKGGGVNLIDPSTITGWQPTTGVVESTKGLHPVPSGKAAVFNAFAADASDAVNVCRGLDIDHSGNGRFGEIVSIGNVSIVEGVTYSVAVYAAEISNTDPHVSSYPFEFYNAGTSTPAGIPNFSLNNVT</sequence>
<protein>
    <submittedName>
        <fullName evidence="1">Uncharacterized protein</fullName>
    </submittedName>
</protein>
<dbReference type="AlphaFoldDB" id="A0A2P6C6K4"/>
<evidence type="ECO:0000313" key="1">
    <source>
        <dbReference type="EMBL" id="PQJ68545.1"/>
    </source>
</evidence>
<gene>
    <name evidence="1" type="ORF">BTO14_10770</name>
</gene>